<proteinExistence type="predicted"/>
<comment type="caution">
    <text evidence="2">The sequence shown here is derived from an EMBL/GenBank/DDBJ whole genome shotgun (WGS) entry which is preliminary data.</text>
</comment>
<sequence length="487" mass="54364">MASVEGRVIDEDQAQDEDGPSLRIVEVDELFGRHTYRIRMGGEDASSSDRLTLLYGDNGCGKTTVLQMVWHLLSPARQSNHRTAIARVPFRRFAVQLSDGAKIEATKSDGLVGNYSIVVTNDGRQVCKVNYEVDENISIRASYEHSAAFDSALDSLLRAAEVAYGRDKSGRRKKKVEAVEEKPRPNDDRAYLDYVRSLGISPFFLADDRNIYSDDLVSESDRVVRPSIDRGVPTPEKMREAVARELSTCIGRVNEWLRQLTLGGQNQGSVGANSIYLEVVENLALEATNPIEEESMGVEERFRQVAERTKDFERLGLVPKLDSERFAALLPGLKGERRQIAEGVLIPYLSSLQARLDALQGAQTLIRTFLDQVNSFLDGKYVIFHPRLGLRIVDEDAVRVDPVMLSSGERQLMLLLCNTLLARRNSRLFIIDEPELSLNVKWQRHILEALLACTEGSDVQFIVATHSVEIITGHMENLAHLGAVDVG</sequence>
<dbReference type="Pfam" id="PF13304">
    <property type="entry name" value="AAA_21"/>
    <property type="match status" value="1"/>
</dbReference>
<feature type="domain" description="ATPase AAA-type core" evidence="1">
    <location>
        <begin position="391"/>
        <end position="471"/>
    </location>
</feature>
<dbReference type="SUPFAM" id="SSF52540">
    <property type="entry name" value="P-loop containing nucleoside triphosphate hydrolases"/>
    <property type="match status" value="1"/>
</dbReference>
<evidence type="ECO:0000313" key="3">
    <source>
        <dbReference type="Proteomes" id="UP001285521"/>
    </source>
</evidence>
<dbReference type="InterPro" id="IPR003959">
    <property type="entry name" value="ATPase_AAA_core"/>
</dbReference>
<evidence type="ECO:0000313" key="2">
    <source>
        <dbReference type="EMBL" id="MDX8034634.1"/>
    </source>
</evidence>
<dbReference type="InterPro" id="IPR027417">
    <property type="entry name" value="P-loop_NTPase"/>
</dbReference>
<evidence type="ECO:0000259" key="1">
    <source>
        <dbReference type="Pfam" id="PF13304"/>
    </source>
</evidence>
<protein>
    <submittedName>
        <fullName evidence="2">AAA family ATPase</fullName>
    </submittedName>
</protein>
<dbReference type="PANTHER" id="PTHR43581:SF4">
    <property type="entry name" value="ATP_GTP PHOSPHATASE"/>
    <property type="match status" value="1"/>
</dbReference>
<dbReference type="PANTHER" id="PTHR43581">
    <property type="entry name" value="ATP/GTP PHOSPHATASE"/>
    <property type="match status" value="1"/>
</dbReference>
<reference evidence="2 3" key="1">
    <citation type="submission" date="2023-11" db="EMBL/GenBank/DDBJ databases">
        <title>Lentzea sokolovensis, sp. nov., Lentzea kristufkii, sp. nov., and Lentzea miocenensis, sp. nov., rare actinobacteria from Sokolov Coal Basin, Miocene lacustrine sediment, Czech Republic.</title>
        <authorList>
            <person name="Lara A."/>
            <person name="Kotroba L."/>
            <person name="Nouioui I."/>
            <person name="Neumann-Schaal M."/>
            <person name="Mast Y."/>
            <person name="Chronakova A."/>
        </authorList>
    </citation>
    <scope>NUCLEOTIDE SEQUENCE [LARGE SCALE GENOMIC DNA]</scope>
    <source>
        <strain evidence="2 3">BCCO 10_0856</strain>
    </source>
</reference>
<gene>
    <name evidence="2" type="ORF">SK803_30835</name>
</gene>
<keyword evidence="3" id="KW-1185">Reference proteome</keyword>
<dbReference type="Gene3D" id="3.40.50.300">
    <property type="entry name" value="P-loop containing nucleotide triphosphate hydrolases"/>
    <property type="match status" value="2"/>
</dbReference>
<dbReference type="Proteomes" id="UP001285521">
    <property type="component" value="Unassembled WGS sequence"/>
</dbReference>
<organism evidence="2 3">
    <name type="scientific">Lentzea miocenica</name>
    <dbReference type="NCBI Taxonomy" id="3095431"/>
    <lineage>
        <taxon>Bacteria</taxon>
        <taxon>Bacillati</taxon>
        <taxon>Actinomycetota</taxon>
        <taxon>Actinomycetes</taxon>
        <taxon>Pseudonocardiales</taxon>
        <taxon>Pseudonocardiaceae</taxon>
        <taxon>Lentzea</taxon>
    </lineage>
</organism>
<dbReference type="InterPro" id="IPR051396">
    <property type="entry name" value="Bact_Antivir_Def_Nuclease"/>
</dbReference>
<accession>A0ABU4T8Y6</accession>
<name>A0ABU4T8Y6_9PSEU</name>
<reference evidence="2 3" key="2">
    <citation type="submission" date="2023-11" db="EMBL/GenBank/DDBJ databases">
        <authorList>
            <person name="Lara A.C."/>
            <person name="Chronakova A."/>
        </authorList>
    </citation>
    <scope>NUCLEOTIDE SEQUENCE [LARGE SCALE GENOMIC DNA]</scope>
    <source>
        <strain evidence="2 3">BCCO 10_0856</strain>
    </source>
</reference>
<dbReference type="RefSeq" id="WP_319969648.1">
    <property type="nucleotide sequence ID" value="NZ_JAXAVW010000028.1"/>
</dbReference>
<dbReference type="EMBL" id="JAXAVW010000028">
    <property type="protein sequence ID" value="MDX8034634.1"/>
    <property type="molecule type" value="Genomic_DNA"/>
</dbReference>